<dbReference type="InterPro" id="IPR036097">
    <property type="entry name" value="HisK_dim/P_sf"/>
</dbReference>
<evidence type="ECO:0000256" key="8">
    <source>
        <dbReference type="ARBA" id="ARBA00022989"/>
    </source>
</evidence>
<dbReference type="InterPro" id="IPR003661">
    <property type="entry name" value="HisK_dim/P_dom"/>
</dbReference>
<keyword evidence="6" id="KW-0812">Transmembrane</keyword>
<reference evidence="13 14" key="1">
    <citation type="submission" date="2020-08" db="EMBL/GenBank/DDBJ databases">
        <title>Sequencing the genomes of 1000 actinobacteria strains.</title>
        <authorList>
            <person name="Klenk H.-P."/>
        </authorList>
    </citation>
    <scope>NUCLEOTIDE SEQUENCE [LARGE SCALE GENOMIC DNA]</scope>
    <source>
        <strain evidence="13 14">DSM 102030</strain>
    </source>
</reference>
<keyword evidence="14" id="KW-1185">Reference proteome</keyword>
<evidence type="ECO:0000256" key="4">
    <source>
        <dbReference type="ARBA" id="ARBA00022553"/>
    </source>
</evidence>
<name>A0A7W7RCQ6_9ACTN</name>
<dbReference type="Gene3D" id="3.30.565.10">
    <property type="entry name" value="Histidine kinase-like ATPase, C-terminal domain"/>
    <property type="match status" value="1"/>
</dbReference>
<comment type="caution">
    <text evidence="13">The sequence shown here is derived from an EMBL/GenBank/DDBJ whole genome shotgun (WGS) entry which is preliminary data.</text>
</comment>
<dbReference type="PROSITE" id="PS50109">
    <property type="entry name" value="HIS_KIN"/>
    <property type="match status" value="1"/>
</dbReference>
<dbReference type="PANTHER" id="PTHR43711">
    <property type="entry name" value="TWO-COMPONENT HISTIDINE KINASE"/>
    <property type="match status" value="1"/>
</dbReference>
<evidence type="ECO:0000256" key="9">
    <source>
        <dbReference type="ARBA" id="ARBA00023012"/>
    </source>
</evidence>
<evidence type="ECO:0000256" key="3">
    <source>
        <dbReference type="ARBA" id="ARBA00012438"/>
    </source>
</evidence>
<feature type="domain" description="Histidine kinase" evidence="11">
    <location>
        <begin position="399"/>
        <end position="613"/>
    </location>
</feature>
<evidence type="ECO:0000256" key="7">
    <source>
        <dbReference type="ARBA" id="ARBA00022777"/>
    </source>
</evidence>
<dbReference type="SMART" id="SM00387">
    <property type="entry name" value="HATPase_c"/>
    <property type="match status" value="1"/>
</dbReference>
<dbReference type="SMART" id="SM00304">
    <property type="entry name" value="HAMP"/>
    <property type="match status" value="1"/>
</dbReference>
<keyword evidence="9" id="KW-0902">Two-component regulatory system</keyword>
<dbReference type="InterPro" id="IPR036890">
    <property type="entry name" value="HATPase_C_sf"/>
</dbReference>
<sequence>MRRSLLLRLLGLSLAVASFGIVATALLATYSTGSQLRDELESTPSLLETDSGIRSTLLRYALENDGWDGAGPLVRDLAEETGRRITLTTPDGEPIIDSAELLGQAAGDRPANPAARIDAAAQKGTGELTVATQRSGSTSGISANTALGSYSWQMTEQEKAERQALADEAVECLEREGIDATIDVRGGSQLLLSTSSTGGNGAGLPDPESPSVESCVPEDLNAPSVAARDLNERTVELTTACLDDEGLAHEVSRDSHGMSVVRPPADGNGQDEPSRVWKRCEDTARATAMEPYVAPAADLYLGSSERFAPLSPEGWSRTAVTTAVILLVAAAVTVLAGRRLLRPILALTAAAQRMESGDREARVPVASGNDEVARLAEAFNAMAESIENSDRQKKALVSDVAHELRTPLANVRGSLEAAEVGVLPLDTALVQSLLEESTLLERLVCDLQDLALADAGMLRVNPEERDAADLAGQAVAAHRTRAETAEVDLRLDVPETAPVHADPARLRQALGNLVSNAVTHTPPGGSVEVAVCHTDEWATLTVTDSGPGIDPEHLPHVFDRFYRADPSRSRSTGGSGLGLAITKHLVEAHGGTVDATSTPGEGSVFRIRLPRAEPE</sequence>
<evidence type="ECO:0000256" key="6">
    <source>
        <dbReference type="ARBA" id="ARBA00022692"/>
    </source>
</evidence>
<keyword evidence="5 13" id="KW-0808">Transferase</keyword>
<dbReference type="SUPFAM" id="SSF55874">
    <property type="entry name" value="ATPase domain of HSP90 chaperone/DNA topoisomerase II/histidine kinase"/>
    <property type="match status" value="1"/>
</dbReference>
<dbReference type="PROSITE" id="PS50885">
    <property type="entry name" value="HAMP"/>
    <property type="match status" value="1"/>
</dbReference>
<dbReference type="Pfam" id="PF00672">
    <property type="entry name" value="HAMP"/>
    <property type="match status" value="1"/>
</dbReference>
<dbReference type="Proteomes" id="UP000523007">
    <property type="component" value="Unassembled WGS sequence"/>
</dbReference>
<feature type="region of interest" description="Disordered" evidence="10">
    <location>
        <begin position="194"/>
        <end position="215"/>
    </location>
</feature>
<dbReference type="Gene3D" id="1.10.287.130">
    <property type="match status" value="1"/>
</dbReference>
<dbReference type="CDD" id="cd06225">
    <property type="entry name" value="HAMP"/>
    <property type="match status" value="1"/>
</dbReference>
<evidence type="ECO:0000259" key="12">
    <source>
        <dbReference type="PROSITE" id="PS50885"/>
    </source>
</evidence>
<dbReference type="SMART" id="SM00388">
    <property type="entry name" value="HisKA"/>
    <property type="match status" value="1"/>
</dbReference>
<dbReference type="RefSeq" id="WP_184574228.1">
    <property type="nucleotide sequence ID" value="NZ_JACHJT010000001.1"/>
</dbReference>
<keyword evidence="4" id="KW-0597">Phosphoprotein</keyword>
<keyword evidence="8" id="KW-1133">Transmembrane helix</keyword>
<dbReference type="PRINTS" id="PR00344">
    <property type="entry name" value="BCTRLSENSOR"/>
</dbReference>
<keyword evidence="8" id="KW-0472">Membrane</keyword>
<dbReference type="CDD" id="cd00075">
    <property type="entry name" value="HATPase"/>
    <property type="match status" value="1"/>
</dbReference>
<organism evidence="13 14">
    <name type="scientific">Lipingzhangella halophila</name>
    <dbReference type="NCBI Taxonomy" id="1783352"/>
    <lineage>
        <taxon>Bacteria</taxon>
        <taxon>Bacillati</taxon>
        <taxon>Actinomycetota</taxon>
        <taxon>Actinomycetes</taxon>
        <taxon>Streptosporangiales</taxon>
        <taxon>Nocardiopsidaceae</taxon>
        <taxon>Lipingzhangella</taxon>
    </lineage>
</organism>
<protein>
    <recommendedName>
        <fullName evidence="3">histidine kinase</fullName>
        <ecNumber evidence="3">2.7.13.3</ecNumber>
    </recommendedName>
</protein>
<dbReference type="EMBL" id="JACHJT010000001">
    <property type="protein sequence ID" value="MBB4929605.1"/>
    <property type="molecule type" value="Genomic_DNA"/>
</dbReference>
<dbReference type="AlphaFoldDB" id="A0A7W7RCQ6"/>
<dbReference type="InterPro" id="IPR003594">
    <property type="entry name" value="HATPase_dom"/>
</dbReference>
<dbReference type="InterPro" id="IPR003660">
    <property type="entry name" value="HAMP_dom"/>
</dbReference>
<feature type="domain" description="HAMP" evidence="12">
    <location>
        <begin position="338"/>
        <end position="391"/>
    </location>
</feature>
<dbReference type="GO" id="GO:0005886">
    <property type="term" value="C:plasma membrane"/>
    <property type="evidence" value="ECO:0007669"/>
    <property type="project" value="UniProtKB-SubCell"/>
</dbReference>
<evidence type="ECO:0000256" key="1">
    <source>
        <dbReference type="ARBA" id="ARBA00000085"/>
    </source>
</evidence>
<evidence type="ECO:0000313" key="13">
    <source>
        <dbReference type="EMBL" id="MBB4929605.1"/>
    </source>
</evidence>
<evidence type="ECO:0000259" key="11">
    <source>
        <dbReference type="PROSITE" id="PS50109"/>
    </source>
</evidence>
<dbReference type="SUPFAM" id="SSF47384">
    <property type="entry name" value="Homodimeric domain of signal transducing histidine kinase"/>
    <property type="match status" value="1"/>
</dbReference>
<dbReference type="Gene3D" id="6.10.340.10">
    <property type="match status" value="1"/>
</dbReference>
<evidence type="ECO:0000256" key="5">
    <source>
        <dbReference type="ARBA" id="ARBA00022679"/>
    </source>
</evidence>
<accession>A0A7W7RCQ6</accession>
<evidence type="ECO:0000313" key="14">
    <source>
        <dbReference type="Proteomes" id="UP000523007"/>
    </source>
</evidence>
<dbReference type="EC" id="2.7.13.3" evidence="3"/>
<gene>
    <name evidence="13" type="ORF">F4561_000425</name>
</gene>
<dbReference type="Pfam" id="PF00512">
    <property type="entry name" value="HisKA"/>
    <property type="match status" value="1"/>
</dbReference>
<proteinExistence type="predicted"/>
<comment type="subcellular location">
    <subcellularLocation>
        <location evidence="2">Cell membrane</location>
    </subcellularLocation>
</comment>
<dbReference type="InterPro" id="IPR005467">
    <property type="entry name" value="His_kinase_dom"/>
</dbReference>
<dbReference type="PANTHER" id="PTHR43711:SF1">
    <property type="entry name" value="HISTIDINE KINASE 1"/>
    <property type="match status" value="1"/>
</dbReference>
<dbReference type="GO" id="GO:0000155">
    <property type="term" value="F:phosphorelay sensor kinase activity"/>
    <property type="evidence" value="ECO:0007669"/>
    <property type="project" value="InterPro"/>
</dbReference>
<keyword evidence="7 13" id="KW-0418">Kinase</keyword>
<dbReference type="InterPro" id="IPR050736">
    <property type="entry name" value="Sensor_HK_Regulatory"/>
</dbReference>
<evidence type="ECO:0000256" key="10">
    <source>
        <dbReference type="SAM" id="MobiDB-lite"/>
    </source>
</evidence>
<comment type="catalytic activity">
    <reaction evidence="1">
        <text>ATP + protein L-histidine = ADP + protein N-phospho-L-histidine.</text>
        <dbReference type="EC" id="2.7.13.3"/>
    </reaction>
</comment>
<dbReference type="Pfam" id="PF02518">
    <property type="entry name" value="HATPase_c"/>
    <property type="match status" value="1"/>
</dbReference>
<dbReference type="CDD" id="cd00082">
    <property type="entry name" value="HisKA"/>
    <property type="match status" value="1"/>
</dbReference>
<dbReference type="InterPro" id="IPR004358">
    <property type="entry name" value="Sig_transdc_His_kin-like_C"/>
</dbReference>
<dbReference type="FunFam" id="3.30.565.10:FF:000006">
    <property type="entry name" value="Sensor histidine kinase WalK"/>
    <property type="match status" value="1"/>
</dbReference>
<dbReference type="SUPFAM" id="SSF158472">
    <property type="entry name" value="HAMP domain-like"/>
    <property type="match status" value="1"/>
</dbReference>
<evidence type="ECO:0000256" key="2">
    <source>
        <dbReference type="ARBA" id="ARBA00004236"/>
    </source>
</evidence>